<dbReference type="Pfam" id="PF11876">
    <property type="entry name" value="TsiV"/>
    <property type="match status" value="1"/>
</dbReference>
<organism evidence="1 2">
    <name type="scientific">Martelella mangrovi</name>
    <dbReference type="NCBI Taxonomy" id="1397477"/>
    <lineage>
        <taxon>Bacteria</taxon>
        <taxon>Pseudomonadati</taxon>
        <taxon>Pseudomonadota</taxon>
        <taxon>Alphaproteobacteria</taxon>
        <taxon>Hyphomicrobiales</taxon>
        <taxon>Aurantimonadaceae</taxon>
        <taxon>Martelella</taxon>
    </lineage>
</organism>
<dbReference type="EMBL" id="JBEPLY010000017">
    <property type="protein sequence ID" value="MET3601883.1"/>
    <property type="molecule type" value="Genomic_DNA"/>
</dbReference>
<proteinExistence type="predicted"/>
<accession>A0ABV2IG31</accession>
<name>A0ABV2IG31_9HYPH</name>
<dbReference type="Proteomes" id="UP001549164">
    <property type="component" value="Unassembled WGS sequence"/>
</dbReference>
<sequence length="334" mass="38250">MSEMDIPTDLKLDPKDIETRGIYRDDSVEKIRSRVGILVSIYFLDGWTAEKRQGLFECAKDYMTLFPEEITYYHFDDLPRGKEWKVGVVPEDLKDHVTASAEGDEVYFDLFHFDEAEDSDPSFCRFMAFAFPKEKTWHTLSGLKAHFPPSFVFSSPDRFVEIIRQWSEKLGAIHGSAGLGALSLPGNETSATEAYYFPWLMQYPALEYDAMGRYWNECERNGECDQPRSSNWLTILGRPNLDRLGGYVAVESQMTKGMTMYYFEGGALIRASELPALGDEATGGIPEGYRTAARIIKPIRFEGYKFSVIKLPKHLNTGREARLAETLKWIRRFD</sequence>
<evidence type="ECO:0000313" key="1">
    <source>
        <dbReference type="EMBL" id="MET3601883.1"/>
    </source>
</evidence>
<keyword evidence="2" id="KW-1185">Reference proteome</keyword>
<reference evidence="1 2" key="1">
    <citation type="submission" date="2024-06" db="EMBL/GenBank/DDBJ databases">
        <title>Genomic Encyclopedia of Type Strains, Phase IV (KMG-IV): sequencing the most valuable type-strain genomes for metagenomic binning, comparative biology and taxonomic classification.</title>
        <authorList>
            <person name="Goeker M."/>
        </authorList>
    </citation>
    <scope>NUCLEOTIDE SEQUENCE [LARGE SCALE GENOMIC DNA]</scope>
    <source>
        <strain evidence="1 2">DSM 28102</strain>
    </source>
</reference>
<protein>
    <recommendedName>
        <fullName evidence="3">DUF3396 domain-containing protein</fullName>
    </recommendedName>
</protein>
<comment type="caution">
    <text evidence="1">The sequence shown here is derived from an EMBL/GenBank/DDBJ whole genome shotgun (WGS) entry which is preliminary data.</text>
</comment>
<gene>
    <name evidence="1" type="ORF">ABID12_003846</name>
</gene>
<evidence type="ECO:0008006" key="3">
    <source>
        <dbReference type="Google" id="ProtNLM"/>
    </source>
</evidence>
<evidence type="ECO:0000313" key="2">
    <source>
        <dbReference type="Proteomes" id="UP001549164"/>
    </source>
</evidence>
<dbReference type="InterPro" id="IPR021815">
    <property type="entry name" value="TsiV"/>
</dbReference>